<gene>
    <name evidence="9 12" type="primary">eno</name>
    <name evidence="12" type="ORF">H6G05_04325</name>
</gene>
<organism evidence="12 13">
    <name type="scientific">Phormidium tenue FACHB-1050</name>
    <dbReference type="NCBI Taxonomy" id="2692857"/>
    <lineage>
        <taxon>Bacteria</taxon>
        <taxon>Bacillati</taxon>
        <taxon>Cyanobacteriota</taxon>
        <taxon>Cyanophyceae</taxon>
        <taxon>Oscillatoriophycideae</taxon>
        <taxon>Oscillatoriales</taxon>
        <taxon>Oscillatoriaceae</taxon>
        <taxon>Phormidium</taxon>
    </lineage>
</organism>
<dbReference type="Proteomes" id="UP000618445">
    <property type="component" value="Unassembled WGS sequence"/>
</dbReference>
<dbReference type="Gene3D" id="3.20.20.120">
    <property type="entry name" value="Enolase-like C-terminal domain"/>
    <property type="match status" value="1"/>
</dbReference>
<keyword evidence="9" id="KW-0963">Cytoplasm</keyword>
<dbReference type="Pfam" id="PF00113">
    <property type="entry name" value="Enolase_C"/>
    <property type="match status" value="1"/>
</dbReference>
<evidence type="ECO:0000256" key="2">
    <source>
        <dbReference type="ARBA" id="ARBA00009604"/>
    </source>
</evidence>
<sequence>MTKGTEIIAIAAREILDSRGKPTVEAEVKLANGAVGLAQVPSGASTGSFEAHELRDGDKKRYGGKGVLIAVRNITEKLLPELKGVDALNQELVDRIMIKRDGTPNKSEIGANAILAVSLATAKAASAAIGQPLYRYLGSPLSNVLPVPMMNVINGGAHADNNVDIQEFMIVPVGAPTFKEALRYGAEVFAALSSILHEKGLSTAVGDEGGFAPNLESNQAALELLIDAITKAGYKPGEQVALALDVASNELFKDGNYVIDGKSLTPQEFVNYYEGLISKYPIVSIEDGLEEDQWASWKAMTDQLTNTQLVGDDLFVTNKTRLDRGIREGCASAILIKLNQIGSLTETLEAIATADKNGYRSVISHRSGETEDTTIADLAVATRAGQIKTGSLCRSERVAKYNRLLRIEAELGSQAVYAGAVGLGPSR</sequence>
<comment type="cofactor">
    <cofactor evidence="9">
        <name>Mg(2+)</name>
        <dbReference type="ChEBI" id="CHEBI:18420"/>
    </cofactor>
    <text evidence="9">Binds a second Mg(2+) ion via substrate during catalysis.</text>
</comment>
<dbReference type="Pfam" id="PF03952">
    <property type="entry name" value="Enolase_N"/>
    <property type="match status" value="1"/>
</dbReference>
<evidence type="ECO:0000259" key="11">
    <source>
        <dbReference type="SMART" id="SM01193"/>
    </source>
</evidence>
<dbReference type="RefSeq" id="WP_190576623.1">
    <property type="nucleotide sequence ID" value="NZ_CAWPQU010000034.1"/>
</dbReference>
<dbReference type="HAMAP" id="MF_00318">
    <property type="entry name" value="Enolase"/>
    <property type="match status" value="1"/>
</dbReference>
<evidence type="ECO:0000313" key="12">
    <source>
        <dbReference type="EMBL" id="MBD2316077.1"/>
    </source>
</evidence>
<dbReference type="SUPFAM" id="SSF54826">
    <property type="entry name" value="Enolase N-terminal domain-like"/>
    <property type="match status" value="1"/>
</dbReference>
<comment type="caution">
    <text evidence="12">The sequence shown here is derived from an EMBL/GenBank/DDBJ whole genome shotgun (WGS) entry which is preliminary data.</text>
</comment>
<evidence type="ECO:0000259" key="10">
    <source>
        <dbReference type="SMART" id="SM01192"/>
    </source>
</evidence>
<feature type="active site" description="Proton acceptor" evidence="9">
    <location>
        <position position="337"/>
    </location>
</feature>
<comment type="catalytic activity">
    <reaction evidence="9">
        <text>(2R)-2-phosphoglycerate = phosphoenolpyruvate + H2O</text>
        <dbReference type="Rhea" id="RHEA:10164"/>
        <dbReference type="ChEBI" id="CHEBI:15377"/>
        <dbReference type="ChEBI" id="CHEBI:58289"/>
        <dbReference type="ChEBI" id="CHEBI:58702"/>
        <dbReference type="EC" id="4.2.1.11"/>
    </reaction>
</comment>
<dbReference type="PRINTS" id="PR00148">
    <property type="entry name" value="ENOLASE"/>
</dbReference>
<feature type="binding site" evidence="9">
    <location>
        <position position="337"/>
    </location>
    <ligand>
        <name>(2R)-2-phosphoglycerate</name>
        <dbReference type="ChEBI" id="CHEBI:58289"/>
    </ligand>
</feature>
<dbReference type="SMART" id="SM01193">
    <property type="entry name" value="Enolase_N"/>
    <property type="match status" value="1"/>
</dbReference>
<keyword evidence="7 9" id="KW-0324">Glycolysis</keyword>
<keyword evidence="6 9" id="KW-0460">Magnesium</keyword>
<feature type="domain" description="Enolase C-terminal TIM barrel" evidence="10">
    <location>
        <begin position="142"/>
        <end position="425"/>
    </location>
</feature>
<comment type="subcellular location">
    <subcellularLocation>
        <location evidence="9">Cytoplasm</location>
    </subcellularLocation>
    <subcellularLocation>
        <location evidence="9">Secreted</location>
    </subcellularLocation>
    <subcellularLocation>
        <location evidence="9">Cell surface</location>
    </subcellularLocation>
    <text evidence="9">Fractions of enolase are present in both the cytoplasm and on the cell surface.</text>
</comment>
<evidence type="ECO:0000256" key="7">
    <source>
        <dbReference type="ARBA" id="ARBA00023152"/>
    </source>
</evidence>
<feature type="binding site" evidence="9">
    <location>
        <position position="245"/>
    </location>
    <ligand>
        <name>Mg(2+)</name>
        <dbReference type="ChEBI" id="CHEBI:18420"/>
    </ligand>
</feature>
<dbReference type="SUPFAM" id="SSF51604">
    <property type="entry name" value="Enolase C-terminal domain-like"/>
    <property type="match status" value="1"/>
</dbReference>
<evidence type="ECO:0000256" key="6">
    <source>
        <dbReference type="ARBA" id="ARBA00022842"/>
    </source>
</evidence>
<dbReference type="SMART" id="SM01192">
    <property type="entry name" value="Enolase_C"/>
    <property type="match status" value="1"/>
</dbReference>
<dbReference type="PIRSF" id="PIRSF001400">
    <property type="entry name" value="Enolase"/>
    <property type="match status" value="1"/>
</dbReference>
<feature type="binding site" evidence="9">
    <location>
        <position position="166"/>
    </location>
    <ligand>
        <name>(2R)-2-phosphoglycerate</name>
        <dbReference type="ChEBI" id="CHEBI:58289"/>
    </ligand>
</feature>
<dbReference type="InterPro" id="IPR020809">
    <property type="entry name" value="Enolase_CS"/>
</dbReference>
<comment type="similarity">
    <text evidence="2 9">Belongs to the enolase family.</text>
</comment>
<accession>A0ABR8C5Q7</accession>
<proteinExistence type="inferred from homology"/>
<evidence type="ECO:0000256" key="8">
    <source>
        <dbReference type="ARBA" id="ARBA00023239"/>
    </source>
</evidence>
<dbReference type="EMBL" id="JACJQY010000004">
    <property type="protein sequence ID" value="MBD2316077.1"/>
    <property type="molecule type" value="Genomic_DNA"/>
</dbReference>
<evidence type="ECO:0000256" key="9">
    <source>
        <dbReference type="HAMAP-Rule" id="MF_00318"/>
    </source>
</evidence>
<dbReference type="NCBIfam" id="TIGR01060">
    <property type="entry name" value="eno"/>
    <property type="match status" value="1"/>
</dbReference>
<dbReference type="SFLD" id="SFLDG00178">
    <property type="entry name" value="enolase"/>
    <property type="match status" value="1"/>
</dbReference>
<dbReference type="InterPro" id="IPR020810">
    <property type="entry name" value="Enolase_C"/>
</dbReference>
<dbReference type="Gene3D" id="3.30.390.10">
    <property type="entry name" value="Enolase-like, N-terminal domain"/>
    <property type="match status" value="1"/>
</dbReference>
<keyword evidence="8 9" id="KW-0456">Lyase</keyword>
<dbReference type="EC" id="4.2.1.11" evidence="3 9"/>
<dbReference type="InterPro" id="IPR036849">
    <property type="entry name" value="Enolase-like_C_sf"/>
</dbReference>
<feature type="domain" description="Enolase N-terminal" evidence="11">
    <location>
        <begin position="7"/>
        <end position="137"/>
    </location>
</feature>
<keyword evidence="5 9" id="KW-0964">Secreted</keyword>
<feature type="active site" description="Proton donor" evidence="9">
    <location>
        <position position="208"/>
    </location>
</feature>
<evidence type="ECO:0000256" key="3">
    <source>
        <dbReference type="ARBA" id="ARBA00012058"/>
    </source>
</evidence>
<keyword evidence="13" id="KW-1185">Reference proteome</keyword>
<dbReference type="InterPro" id="IPR029017">
    <property type="entry name" value="Enolase-like_N"/>
</dbReference>
<feature type="binding site" evidence="9">
    <location>
        <position position="286"/>
    </location>
    <ligand>
        <name>Mg(2+)</name>
        <dbReference type="ChEBI" id="CHEBI:18420"/>
    </ligand>
</feature>
<feature type="binding site" evidence="9">
    <location>
        <position position="388"/>
    </location>
    <ligand>
        <name>(2R)-2-phosphoglycerate</name>
        <dbReference type="ChEBI" id="CHEBI:58289"/>
    </ligand>
</feature>
<evidence type="ECO:0000256" key="4">
    <source>
        <dbReference type="ARBA" id="ARBA00017068"/>
    </source>
</evidence>
<feature type="binding site" evidence="9">
    <location>
        <position position="312"/>
    </location>
    <ligand>
        <name>Mg(2+)</name>
        <dbReference type="ChEBI" id="CHEBI:18420"/>
    </ligand>
</feature>
<dbReference type="InterPro" id="IPR020811">
    <property type="entry name" value="Enolase_N"/>
</dbReference>
<protein>
    <recommendedName>
        <fullName evidence="4 9">Enolase</fullName>
        <ecNumber evidence="3 9">4.2.1.11</ecNumber>
    </recommendedName>
    <alternativeName>
        <fullName evidence="9">2-phospho-D-glycerate hydro-lyase</fullName>
    </alternativeName>
    <alternativeName>
        <fullName evidence="9">2-phosphoglycerate dehydratase</fullName>
    </alternativeName>
</protein>
<dbReference type="SFLD" id="SFLDS00001">
    <property type="entry name" value="Enolase"/>
    <property type="match status" value="1"/>
</dbReference>
<name>A0ABR8C5Q7_9CYAN</name>
<comment type="function">
    <text evidence="9">Catalyzes the reversible conversion of 2-phosphoglycerate (2-PG) into phosphoenolpyruvate (PEP). It is essential for the degradation of carbohydrates via glycolysis.</text>
</comment>
<evidence type="ECO:0000256" key="1">
    <source>
        <dbReference type="ARBA" id="ARBA00005031"/>
    </source>
</evidence>
<reference evidence="12 13" key="1">
    <citation type="journal article" date="2020" name="ISME J.">
        <title>Comparative genomics reveals insights into cyanobacterial evolution and habitat adaptation.</title>
        <authorList>
            <person name="Chen M.Y."/>
            <person name="Teng W.K."/>
            <person name="Zhao L."/>
            <person name="Hu C.X."/>
            <person name="Zhou Y.K."/>
            <person name="Han B.P."/>
            <person name="Song L.R."/>
            <person name="Shu W.S."/>
        </authorList>
    </citation>
    <scope>NUCLEOTIDE SEQUENCE [LARGE SCALE GENOMIC DNA]</scope>
    <source>
        <strain evidence="12 13">FACHB-1050</strain>
    </source>
</reference>
<evidence type="ECO:0000256" key="5">
    <source>
        <dbReference type="ARBA" id="ARBA00022525"/>
    </source>
</evidence>
<dbReference type="PANTHER" id="PTHR11902:SF1">
    <property type="entry name" value="ENOLASE"/>
    <property type="match status" value="1"/>
</dbReference>
<dbReference type="GO" id="GO:0004634">
    <property type="term" value="F:phosphopyruvate hydratase activity"/>
    <property type="evidence" value="ECO:0007669"/>
    <property type="project" value="UniProtKB-EC"/>
</dbReference>
<feature type="binding site" evidence="9">
    <location>
        <position position="367"/>
    </location>
    <ligand>
        <name>(2R)-2-phosphoglycerate</name>
        <dbReference type="ChEBI" id="CHEBI:58289"/>
    </ligand>
</feature>
<dbReference type="PANTHER" id="PTHR11902">
    <property type="entry name" value="ENOLASE"/>
    <property type="match status" value="1"/>
</dbReference>
<comment type="pathway">
    <text evidence="1 9">Carbohydrate degradation; glycolysis; pyruvate from D-glyceraldehyde 3-phosphate: step 4/5.</text>
</comment>
<evidence type="ECO:0000313" key="13">
    <source>
        <dbReference type="Proteomes" id="UP000618445"/>
    </source>
</evidence>
<feature type="binding site" evidence="9">
    <location>
        <position position="366"/>
    </location>
    <ligand>
        <name>(2R)-2-phosphoglycerate</name>
        <dbReference type="ChEBI" id="CHEBI:58289"/>
    </ligand>
</feature>
<dbReference type="CDD" id="cd03313">
    <property type="entry name" value="enolase"/>
    <property type="match status" value="1"/>
</dbReference>
<keyword evidence="9" id="KW-0479">Metal-binding</keyword>
<dbReference type="PROSITE" id="PS00164">
    <property type="entry name" value="ENOLASE"/>
    <property type="match status" value="1"/>
</dbReference>
<dbReference type="InterPro" id="IPR000941">
    <property type="entry name" value="Enolase"/>
</dbReference>
<dbReference type="SFLD" id="SFLDF00002">
    <property type="entry name" value="enolase"/>
    <property type="match status" value="1"/>
</dbReference>